<dbReference type="InterPro" id="IPR011011">
    <property type="entry name" value="Znf_FYVE_PHD"/>
</dbReference>
<keyword evidence="2" id="KW-0863">Zinc-finger</keyword>
<evidence type="ECO:0000256" key="3">
    <source>
        <dbReference type="ARBA" id="ARBA00022833"/>
    </source>
</evidence>
<organism evidence="8">
    <name type="scientific">Salvia splendens</name>
    <name type="common">Scarlet sage</name>
    <dbReference type="NCBI Taxonomy" id="180675"/>
    <lineage>
        <taxon>Eukaryota</taxon>
        <taxon>Viridiplantae</taxon>
        <taxon>Streptophyta</taxon>
        <taxon>Embryophyta</taxon>
        <taxon>Tracheophyta</taxon>
        <taxon>Spermatophyta</taxon>
        <taxon>Magnoliopsida</taxon>
        <taxon>eudicotyledons</taxon>
        <taxon>Gunneridae</taxon>
        <taxon>Pentapetalae</taxon>
        <taxon>asterids</taxon>
        <taxon>lamiids</taxon>
        <taxon>Lamiales</taxon>
        <taxon>Lamiaceae</taxon>
        <taxon>Nepetoideae</taxon>
        <taxon>Mentheae</taxon>
        <taxon>Salviinae</taxon>
        <taxon>Salvia</taxon>
        <taxon>Salvia subgen. Calosphace</taxon>
        <taxon>core Calosphace</taxon>
    </lineage>
</organism>
<dbReference type="EMBL" id="PNBA02000009">
    <property type="protein sequence ID" value="KAG6412298.1"/>
    <property type="molecule type" value="Genomic_DNA"/>
</dbReference>
<evidence type="ECO:0000313" key="9">
    <source>
        <dbReference type="Proteomes" id="UP000298416"/>
    </source>
</evidence>
<dbReference type="InterPro" id="IPR056280">
    <property type="entry name" value="AIPP2-like_SPOC"/>
</dbReference>
<proteinExistence type="predicted"/>
<evidence type="ECO:0000256" key="2">
    <source>
        <dbReference type="ARBA" id="ARBA00022771"/>
    </source>
</evidence>
<evidence type="ECO:0000259" key="7">
    <source>
        <dbReference type="Pfam" id="PF23121"/>
    </source>
</evidence>
<gene>
    <name evidence="8" type="ORF">SASPL_124973</name>
</gene>
<dbReference type="GO" id="GO:0034244">
    <property type="term" value="P:negative regulation of transcription elongation by RNA polymerase II"/>
    <property type="evidence" value="ECO:0007669"/>
    <property type="project" value="InterPro"/>
</dbReference>
<evidence type="ECO:0000256" key="4">
    <source>
        <dbReference type="ARBA" id="ARBA00023015"/>
    </source>
</evidence>
<protein>
    <recommendedName>
        <fullName evidence="7">AIPP2-like SPOC-like domain-containing protein</fullName>
    </recommendedName>
</protein>
<keyword evidence="9" id="KW-1185">Reference proteome</keyword>
<feature type="domain" description="AIPP2-like SPOC-like" evidence="7">
    <location>
        <begin position="359"/>
        <end position="423"/>
    </location>
</feature>
<keyword evidence="5" id="KW-0804">Transcription</keyword>
<accession>A0A8X8XF37</accession>
<sequence>MECCDICGDIGVADALITCRICKRNTEHMYCMKFFLEEHVNDWHCEECMSGVHNPSVVNKSGELPAESRKLPNESRVGVGDWEKIVATGKTKYLTVEEAIKLPLGQKLPYNAFHKRTPRRNSVKYKFDSTIRPRFIDFSSLQNITPGPFRSLKPQRPANVEIHRKPNLTGFRSPSSLRPSEALKDTNLVKEQPNNVQLPVTTRAVKQSSLPSEKTSPRAISGGDGHDNAIDRSTSGAENTSEIYLLDSEKDLRVPALEASWKGSFRILDDNAQKEINHLVRAYPPLQVYKKIFDISKKMPQVLHFELVPSKPILNNLFNDYIPDRSDIGLYFFPGAGERWARSKVVKFFDFQLLLSFLDINLLITSLIDSSEEGNIFLADQIISTNYALRKQIADVELLVFSSKLLHANCQSWQGKHFLWGVFRRLKPNATTCSEDRVLEPTVQPSDGVNHDQGHVHDGGEVDMEIDKIDVPVNKKPTASLAWPESVAPGLTVAPVAKIPSPIVKVESHDLIPPGFEEVYRMRIQSSSPPVAGIWNQDINKG</sequence>
<feature type="region of interest" description="Disordered" evidence="6">
    <location>
        <begin position="204"/>
        <end position="235"/>
    </location>
</feature>
<dbReference type="GO" id="GO:0008270">
    <property type="term" value="F:zinc ion binding"/>
    <property type="evidence" value="ECO:0007669"/>
    <property type="project" value="UniProtKB-KW"/>
</dbReference>
<dbReference type="PANTHER" id="PTHR33304:SF36">
    <property type="entry name" value="GB|AAF26970.1-RELATED"/>
    <property type="match status" value="1"/>
</dbReference>
<evidence type="ECO:0000313" key="8">
    <source>
        <dbReference type="EMBL" id="KAG6412298.1"/>
    </source>
</evidence>
<evidence type="ECO:0000256" key="5">
    <source>
        <dbReference type="ARBA" id="ARBA00023163"/>
    </source>
</evidence>
<dbReference type="Gene3D" id="3.30.40.10">
    <property type="entry name" value="Zinc/RING finger domain, C3HC4 (zinc finger)"/>
    <property type="match status" value="1"/>
</dbReference>
<feature type="domain" description="AIPP2-like SPOC-like" evidence="7">
    <location>
        <begin position="261"/>
        <end position="339"/>
    </location>
</feature>
<comment type="caution">
    <text evidence="8">The sequence shown here is derived from an EMBL/GenBank/DDBJ whole genome shotgun (WGS) entry which is preliminary data.</text>
</comment>
<keyword evidence="4" id="KW-0805">Transcription regulation</keyword>
<reference evidence="8" key="2">
    <citation type="submission" date="2020-08" db="EMBL/GenBank/DDBJ databases">
        <title>Plant Genome Project.</title>
        <authorList>
            <person name="Zhang R.-G."/>
        </authorList>
    </citation>
    <scope>NUCLEOTIDE SEQUENCE</scope>
    <source>
        <strain evidence="8">Huo1</strain>
        <tissue evidence="8">Leaf</tissue>
    </source>
</reference>
<dbReference type="PANTHER" id="PTHR33304">
    <property type="match status" value="1"/>
</dbReference>
<dbReference type="Proteomes" id="UP000298416">
    <property type="component" value="Unassembled WGS sequence"/>
</dbReference>
<feature type="compositionally biased region" description="Polar residues" evidence="6">
    <location>
        <begin position="204"/>
        <end position="214"/>
    </location>
</feature>
<evidence type="ECO:0000256" key="6">
    <source>
        <dbReference type="SAM" id="MobiDB-lite"/>
    </source>
</evidence>
<dbReference type="AlphaFoldDB" id="A0A8X8XF37"/>
<dbReference type="SUPFAM" id="SSF57903">
    <property type="entry name" value="FYVE/PHD zinc finger"/>
    <property type="match status" value="1"/>
</dbReference>
<keyword evidence="1" id="KW-0479">Metal-binding</keyword>
<keyword evidence="3" id="KW-0862">Zinc</keyword>
<evidence type="ECO:0000256" key="1">
    <source>
        <dbReference type="ARBA" id="ARBA00022723"/>
    </source>
</evidence>
<dbReference type="Pfam" id="PF23121">
    <property type="entry name" value="SPOC_AIPP2"/>
    <property type="match status" value="2"/>
</dbReference>
<dbReference type="GO" id="GO:0140566">
    <property type="term" value="F:histone reader activity"/>
    <property type="evidence" value="ECO:0007669"/>
    <property type="project" value="InterPro"/>
</dbReference>
<dbReference type="InterPro" id="IPR013083">
    <property type="entry name" value="Znf_RING/FYVE/PHD"/>
</dbReference>
<reference evidence="8" key="1">
    <citation type="submission" date="2018-01" db="EMBL/GenBank/DDBJ databases">
        <authorList>
            <person name="Mao J.F."/>
        </authorList>
    </citation>
    <scope>NUCLEOTIDE SEQUENCE</scope>
    <source>
        <strain evidence="8">Huo1</strain>
        <tissue evidence="8">Leaf</tissue>
    </source>
</reference>
<dbReference type="InterPro" id="IPR049914">
    <property type="entry name" value="PHD1-3/5-6"/>
</dbReference>
<name>A0A8X8XF37_SALSN</name>